<feature type="transmembrane region" description="Helical" evidence="6">
    <location>
        <begin position="252"/>
        <end position="270"/>
    </location>
</feature>
<accession>A0A081BF55</accession>
<dbReference type="PANTHER" id="PTHR32322:SF2">
    <property type="entry name" value="EAMA DOMAIN-CONTAINING PROTEIN"/>
    <property type="match status" value="1"/>
</dbReference>
<dbReference type="SUPFAM" id="SSF103481">
    <property type="entry name" value="Multidrug resistance efflux transporter EmrE"/>
    <property type="match status" value="2"/>
</dbReference>
<sequence length="285" mass="30469">MVLINLIWGFALIAGKVSLGHFPPFLFAALRFGLIILVLFPFLKIHHGRMRDVIIIALCAGPLGFGLFFVGLSLADASVVAIVTQLGVPISTILSVIFLKELITWRRWAGIALSFGGIAIISFDPAVFNYLTGVIVLFFSALVGGVGTIFQRQIKNVGVFEMQAWVAVIACPLLLAGSLVAEQDQLATIASASLLEWSGIFYVAFASSLVGHAGIYYLLQRYEVSQTAPLTLLAPLFTVTFAVLLLGDTLTLRMGIGAAVALIGVFIVTLRQAKKGVPTAMESKA</sequence>
<dbReference type="GO" id="GO:0016020">
    <property type="term" value="C:membrane"/>
    <property type="evidence" value="ECO:0007669"/>
    <property type="project" value="UniProtKB-SubCell"/>
</dbReference>
<dbReference type="InterPro" id="IPR050638">
    <property type="entry name" value="AA-Vitamin_Transporters"/>
</dbReference>
<evidence type="ECO:0000313" key="8">
    <source>
        <dbReference type="EMBL" id="GAK46673.1"/>
    </source>
</evidence>
<evidence type="ECO:0000256" key="1">
    <source>
        <dbReference type="ARBA" id="ARBA00004141"/>
    </source>
</evidence>
<evidence type="ECO:0000256" key="6">
    <source>
        <dbReference type="SAM" id="Phobius"/>
    </source>
</evidence>
<feature type="transmembrane region" description="Helical" evidence="6">
    <location>
        <begin position="105"/>
        <end position="123"/>
    </location>
</feature>
<feature type="transmembrane region" description="Helical" evidence="6">
    <location>
        <begin position="55"/>
        <end position="74"/>
    </location>
</feature>
<evidence type="ECO:0000256" key="3">
    <source>
        <dbReference type="ARBA" id="ARBA00022692"/>
    </source>
</evidence>
<dbReference type="AlphaFoldDB" id="A0A081BF55"/>
<name>A0A081BF55_9HYPH</name>
<evidence type="ECO:0000256" key="5">
    <source>
        <dbReference type="ARBA" id="ARBA00023136"/>
    </source>
</evidence>
<protein>
    <submittedName>
        <fullName evidence="8">Conserved protein</fullName>
    </submittedName>
</protein>
<feature type="domain" description="EamA" evidence="7">
    <location>
        <begin position="2"/>
        <end position="122"/>
    </location>
</feature>
<feature type="transmembrane region" description="Helical" evidence="6">
    <location>
        <begin position="129"/>
        <end position="150"/>
    </location>
</feature>
<dbReference type="eggNOG" id="COG0697">
    <property type="taxonomic scope" value="Bacteria"/>
</dbReference>
<feature type="transmembrane region" description="Helical" evidence="6">
    <location>
        <begin position="200"/>
        <end position="219"/>
    </location>
</feature>
<dbReference type="Pfam" id="PF00892">
    <property type="entry name" value="EamA"/>
    <property type="match status" value="2"/>
</dbReference>
<dbReference type="STRING" id="1333998.M2A_3172"/>
<reference evidence="8 9" key="1">
    <citation type="submission" date="2014-07" db="EMBL/GenBank/DDBJ databases">
        <title>Tepidicaulis marinum gen. nov., sp. nov., a novel marine bacterium denitrifying nitrate to nitrous oxide strictly under microaerobic conditions.</title>
        <authorList>
            <person name="Takeuchi M."/>
            <person name="Yamagishi T."/>
            <person name="Kamagata Y."/>
            <person name="Oshima K."/>
            <person name="Hattori M."/>
            <person name="Katayama T."/>
            <person name="Hanada S."/>
            <person name="Tamaki H."/>
            <person name="Marumo K."/>
            <person name="Maeda H."/>
            <person name="Nedachi M."/>
            <person name="Iwasaki W."/>
            <person name="Suwa Y."/>
            <person name="Sakata S."/>
        </authorList>
    </citation>
    <scope>NUCLEOTIDE SEQUENCE [LARGE SCALE GENOMIC DNA]</scope>
    <source>
        <strain evidence="8 9">MA2</strain>
    </source>
</reference>
<dbReference type="Gene3D" id="1.10.3730.20">
    <property type="match status" value="1"/>
</dbReference>
<comment type="similarity">
    <text evidence="2">Belongs to the EamA transporter family.</text>
</comment>
<proteinExistence type="inferred from homology"/>
<keyword evidence="3 6" id="KW-0812">Transmembrane</keyword>
<comment type="caution">
    <text evidence="8">The sequence shown here is derived from an EMBL/GenBank/DDBJ whole genome shotgun (WGS) entry which is preliminary data.</text>
</comment>
<feature type="transmembrane region" description="Helical" evidence="6">
    <location>
        <begin position="80"/>
        <end position="98"/>
    </location>
</feature>
<evidence type="ECO:0000256" key="2">
    <source>
        <dbReference type="ARBA" id="ARBA00007362"/>
    </source>
</evidence>
<evidence type="ECO:0000259" key="7">
    <source>
        <dbReference type="Pfam" id="PF00892"/>
    </source>
</evidence>
<organism evidence="8 9">
    <name type="scientific">Tepidicaulis marinus</name>
    <dbReference type="NCBI Taxonomy" id="1333998"/>
    <lineage>
        <taxon>Bacteria</taxon>
        <taxon>Pseudomonadati</taxon>
        <taxon>Pseudomonadota</taxon>
        <taxon>Alphaproteobacteria</taxon>
        <taxon>Hyphomicrobiales</taxon>
        <taxon>Parvibaculaceae</taxon>
        <taxon>Tepidicaulis</taxon>
    </lineage>
</organism>
<comment type="subcellular location">
    <subcellularLocation>
        <location evidence="1">Membrane</location>
        <topology evidence="1">Multi-pass membrane protein</topology>
    </subcellularLocation>
</comment>
<keyword evidence="9" id="KW-1185">Reference proteome</keyword>
<dbReference type="Proteomes" id="UP000028702">
    <property type="component" value="Unassembled WGS sequence"/>
</dbReference>
<keyword evidence="4 6" id="KW-1133">Transmembrane helix</keyword>
<evidence type="ECO:0000313" key="9">
    <source>
        <dbReference type="Proteomes" id="UP000028702"/>
    </source>
</evidence>
<feature type="transmembrane region" description="Helical" evidence="6">
    <location>
        <begin position="25"/>
        <end position="43"/>
    </location>
</feature>
<evidence type="ECO:0000256" key="4">
    <source>
        <dbReference type="ARBA" id="ARBA00022989"/>
    </source>
</evidence>
<feature type="transmembrane region" description="Helical" evidence="6">
    <location>
        <begin position="228"/>
        <end position="246"/>
    </location>
</feature>
<dbReference type="PANTHER" id="PTHR32322">
    <property type="entry name" value="INNER MEMBRANE TRANSPORTER"/>
    <property type="match status" value="1"/>
</dbReference>
<dbReference type="InterPro" id="IPR000620">
    <property type="entry name" value="EamA_dom"/>
</dbReference>
<feature type="domain" description="EamA" evidence="7">
    <location>
        <begin position="132"/>
        <end position="269"/>
    </location>
</feature>
<dbReference type="EMBL" id="BBIO01000024">
    <property type="protein sequence ID" value="GAK46673.1"/>
    <property type="molecule type" value="Genomic_DNA"/>
</dbReference>
<gene>
    <name evidence="8" type="ORF">M2A_3172</name>
</gene>
<feature type="transmembrane region" description="Helical" evidence="6">
    <location>
        <begin position="162"/>
        <end position="180"/>
    </location>
</feature>
<dbReference type="InterPro" id="IPR037185">
    <property type="entry name" value="EmrE-like"/>
</dbReference>
<keyword evidence="5 6" id="KW-0472">Membrane</keyword>